<accession>A0A8D8Q1S1</accession>
<protein>
    <submittedName>
        <fullName evidence="1">Uncharacterized protein</fullName>
    </submittedName>
</protein>
<proteinExistence type="predicted"/>
<name>A0A8D8Q1S1_9HEMI</name>
<reference evidence="1" key="1">
    <citation type="submission" date="2021-05" db="EMBL/GenBank/DDBJ databases">
        <authorList>
            <person name="Alioto T."/>
            <person name="Alioto T."/>
            <person name="Gomez Garrido J."/>
        </authorList>
    </citation>
    <scope>NUCLEOTIDE SEQUENCE</scope>
</reference>
<evidence type="ECO:0000313" key="1">
    <source>
        <dbReference type="EMBL" id="CAG6622359.1"/>
    </source>
</evidence>
<sequence length="99" mass="11384">MCVCVKVGRYLDTLRARHTFDLHSELQFVDCVGVGILIRIVLTIVPTANNEGIELFHSKFQKEKLVKIWTRLLFDFTSKTTFYVVGTCLKSLLFDSRLS</sequence>
<dbReference type="AlphaFoldDB" id="A0A8D8Q1S1"/>
<organism evidence="1">
    <name type="scientific">Cacopsylla melanoneura</name>
    <dbReference type="NCBI Taxonomy" id="428564"/>
    <lineage>
        <taxon>Eukaryota</taxon>
        <taxon>Metazoa</taxon>
        <taxon>Ecdysozoa</taxon>
        <taxon>Arthropoda</taxon>
        <taxon>Hexapoda</taxon>
        <taxon>Insecta</taxon>
        <taxon>Pterygota</taxon>
        <taxon>Neoptera</taxon>
        <taxon>Paraneoptera</taxon>
        <taxon>Hemiptera</taxon>
        <taxon>Sternorrhyncha</taxon>
        <taxon>Psylloidea</taxon>
        <taxon>Psyllidae</taxon>
        <taxon>Psyllinae</taxon>
        <taxon>Cacopsylla</taxon>
    </lineage>
</organism>
<dbReference type="EMBL" id="HBUF01052354">
    <property type="protein sequence ID" value="CAG6622359.1"/>
    <property type="molecule type" value="Transcribed_RNA"/>
</dbReference>